<evidence type="ECO:0000256" key="12">
    <source>
        <dbReference type="SAM" id="MobiDB-lite"/>
    </source>
</evidence>
<reference evidence="14" key="1">
    <citation type="submission" date="2017-04" db="EMBL/GenBank/DDBJ databases">
        <authorList>
            <person name="Varghese N."/>
            <person name="Submissions S."/>
        </authorList>
    </citation>
    <scope>NUCLEOTIDE SEQUENCE [LARGE SCALE GENOMIC DNA]</scope>
    <source>
        <strain evidence="14">DSM 9293</strain>
    </source>
</reference>
<dbReference type="OrthoDB" id="9781579at2"/>
<evidence type="ECO:0000256" key="5">
    <source>
        <dbReference type="ARBA" id="ARBA00022741"/>
    </source>
</evidence>
<dbReference type="PANTHER" id="PTHR11441">
    <property type="entry name" value="THYMIDINE KINASE"/>
    <property type="match status" value="1"/>
</dbReference>
<accession>A0A1W1W9K0</accession>
<protein>
    <recommendedName>
        <fullName evidence="2 10">Thymidine kinase</fullName>
        <ecNumber evidence="2 10">2.7.1.21</ecNumber>
    </recommendedName>
</protein>
<sequence>MAGTITVITGGMFSGKSEQLIHYVEQAITAGYATVIFYPHMANRQSERDIQRRIVNTSLTHVPVFAVDTQGLGFHDIVQKYQADVIAIDETQFFSRHIVDVVRVWRHQGRHVAIAGLDMDSNENPFGPMGDLLCVADNIIKLHAQCSLCHNPAMISYRLNDSREQVMVGERNYTALCLECYDQLSSRRSQGGQNDGAVREKTSNHSGLV</sequence>
<dbReference type="STRING" id="28034.BFX07_04440"/>
<dbReference type="EC" id="2.7.1.21" evidence="2 10"/>
<comment type="catalytic activity">
    <reaction evidence="10">
        <text>thymidine + ATP = dTMP + ADP + H(+)</text>
        <dbReference type="Rhea" id="RHEA:19129"/>
        <dbReference type="ChEBI" id="CHEBI:15378"/>
        <dbReference type="ChEBI" id="CHEBI:17748"/>
        <dbReference type="ChEBI" id="CHEBI:30616"/>
        <dbReference type="ChEBI" id="CHEBI:63528"/>
        <dbReference type="ChEBI" id="CHEBI:456216"/>
        <dbReference type="EC" id="2.7.1.21"/>
    </reaction>
</comment>
<dbReference type="GO" id="GO:0005829">
    <property type="term" value="C:cytosol"/>
    <property type="evidence" value="ECO:0007669"/>
    <property type="project" value="TreeGrafter"/>
</dbReference>
<evidence type="ECO:0000256" key="8">
    <source>
        <dbReference type="PIRSR" id="PIRSR035805-1"/>
    </source>
</evidence>
<evidence type="ECO:0000256" key="9">
    <source>
        <dbReference type="PIRSR" id="PIRSR035805-2"/>
    </source>
</evidence>
<dbReference type="InterPro" id="IPR001267">
    <property type="entry name" value="Thymidine_kinase"/>
</dbReference>
<feature type="active site" description="Proton acceptor" evidence="8">
    <location>
        <position position="90"/>
    </location>
</feature>
<dbReference type="GO" id="GO:0005524">
    <property type="term" value="F:ATP binding"/>
    <property type="evidence" value="ECO:0007669"/>
    <property type="project" value="UniProtKB-KW"/>
</dbReference>
<dbReference type="PIRSF" id="PIRSF035805">
    <property type="entry name" value="TK_cell"/>
    <property type="match status" value="1"/>
</dbReference>
<dbReference type="SUPFAM" id="SSF52540">
    <property type="entry name" value="P-loop containing nucleoside triphosphate hydrolases"/>
    <property type="match status" value="1"/>
</dbReference>
<feature type="binding site" evidence="9">
    <location>
        <position position="173"/>
    </location>
    <ligand>
        <name>substrate</name>
    </ligand>
</feature>
<feature type="binding site" evidence="9">
    <location>
        <begin position="166"/>
        <end position="169"/>
    </location>
    <ligand>
        <name>substrate</name>
    </ligand>
</feature>
<evidence type="ECO:0000256" key="1">
    <source>
        <dbReference type="ARBA" id="ARBA00007587"/>
    </source>
</evidence>
<evidence type="ECO:0000256" key="7">
    <source>
        <dbReference type="ARBA" id="ARBA00022840"/>
    </source>
</evidence>
<dbReference type="GO" id="GO:0046104">
    <property type="term" value="P:thymidine metabolic process"/>
    <property type="evidence" value="ECO:0007669"/>
    <property type="project" value="TreeGrafter"/>
</dbReference>
<evidence type="ECO:0000313" key="13">
    <source>
        <dbReference type="EMBL" id="SMC02413.1"/>
    </source>
</evidence>
<dbReference type="Gene3D" id="3.40.50.300">
    <property type="entry name" value="P-loop containing nucleotide triphosphate hydrolases"/>
    <property type="match status" value="1"/>
</dbReference>
<evidence type="ECO:0000313" key="14">
    <source>
        <dbReference type="Proteomes" id="UP000192660"/>
    </source>
</evidence>
<dbReference type="Pfam" id="PF00265">
    <property type="entry name" value="TK"/>
    <property type="match status" value="1"/>
</dbReference>
<dbReference type="SUPFAM" id="SSF57716">
    <property type="entry name" value="Glucocorticoid receptor-like (DNA-binding domain)"/>
    <property type="match status" value="1"/>
</dbReference>
<name>A0A1W1W9K0_SULTA</name>
<dbReference type="Proteomes" id="UP000192660">
    <property type="component" value="Unassembled WGS sequence"/>
</dbReference>
<evidence type="ECO:0000256" key="2">
    <source>
        <dbReference type="ARBA" id="ARBA00012118"/>
    </source>
</evidence>
<gene>
    <name evidence="13" type="ORF">SAMN00768000_0579</name>
</gene>
<dbReference type="GO" id="GO:0004797">
    <property type="term" value="F:thymidine kinase activity"/>
    <property type="evidence" value="ECO:0007669"/>
    <property type="project" value="UniProtKB-EC"/>
</dbReference>
<keyword evidence="5 10" id="KW-0547">Nucleotide-binding</keyword>
<dbReference type="PANTHER" id="PTHR11441:SF0">
    <property type="entry name" value="THYMIDINE KINASE, CYTOSOLIC"/>
    <property type="match status" value="1"/>
</dbReference>
<dbReference type="AlphaFoldDB" id="A0A1W1W9K0"/>
<evidence type="ECO:0000256" key="4">
    <source>
        <dbReference type="ARBA" id="ARBA00022679"/>
    </source>
</evidence>
<dbReference type="Gene3D" id="3.30.60.20">
    <property type="match status" value="1"/>
</dbReference>
<keyword evidence="14" id="KW-1185">Reference proteome</keyword>
<organism evidence="13 14">
    <name type="scientific">Sulfobacillus thermosulfidooxidans (strain DSM 9293 / VKM B-1269 / AT-1)</name>
    <dbReference type="NCBI Taxonomy" id="929705"/>
    <lineage>
        <taxon>Bacteria</taxon>
        <taxon>Bacillati</taxon>
        <taxon>Bacillota</taxon>
        <taxon>Clostridia</taxon>
        <taxon>Eubacteriales</taxon>
        <taxon>Clostridiales Family XVII. Incertae Sedis</taxon>
        <taxon>Sulfobacillus</taxon>
    </lineage>
</organism>
<dbReference type="GO" id="GO:0071897">
    <property type="term" value="P:DNA biosynthetic process"/>
    <property type="evidence" value="ECO:0007669"/>
    <property type="project" value="UniProtKB-KW"/>
</dbReference>
<evidence type="ECO:0000256" key="6">
    <source>
        <dbReference type="ARBA" id="ARBA00022777"/>
    </source>
</evidence>
<evidence type="ECO:0000256" key="10">
    <source>
        <dbReference type="RuleBase" id="RU000544"/>
    </source>
</evidence>
<keyword evidence="3 10" id="KW-0237">DNA synthesis</keyword>
<keyword evidence="4 10" id="KW-0808">Transferase</keyword>
<comment type="similarity">
    <text evidence="1 11">Belongs to the thymidine kinase family.</text>
</comment>
<proteinExistence type="inferred from homology"/>
<evidence type="ECO:0000256" key="11">
    <source>
        <dbReference type="RuleBase" id="RU004165"/>
    </source>
</evidence>
<dbReference type="RefSeq" id="WP_020376451.1">
    <property type="nucleotide sequence ID" value="NZ_FWWY01000001.1"/>
</dbReference>
<dbReference type="InterPro" id="IPR027417">
    <property type="entry name" value="P-loop_NTPase"/>
</dbReference>
<keyword evidence="6 10" id="KW-0418">Kinase</keyword>
<evidence type="ECO:0000256" key="3">
    <source>
        <dbReference type="ARBA" id="ARBA00022634"/>
    </source>
</evidence>
<keyword evidence="7 10" id="KW-0067">ATP-binding</keyword>
<feature type="region of interest" description="Disordered" evidence="12">
    <location>
        <begin position="187"/>
        <end position="209"/>
    </location>
</feature>
<dbReference type="EMBL" id="FWWY01000001">
    <property type="protein sequence ID" value="SMC02413.1"/>
    <property type="molecule type" value="Genomic_DNA"/>
</dbReference>